<dbReference type="Gene3D" id="6.10.140.100">
    <property type="match status" value="1"/>
</dbReference>
<dbReference type="Pfam" id="PF09949">
    <property type="entry name" value="APP1_cat"/>
    <property type="match status" value="1"/>
</dbReference>
<protein>
    <recommendedName>
        <fullName evidence="2">Phosphatidate phosphatase APP1 catalytic domain-containing protein</fullName>
    </recommendedName>
</protein>
<proteinExistence type="predicted"/>
<dbReference type="GO" id="GO:0030479">
    <property type="term" value="C:actin cortical patch"/>
    <property type="evidence" value="ECO:0007669"/>
    <property type="project" value="TreeGrafter"/>
</dbReference>
<dbReference type="PANTHER" id="PTHR28208">
    <property type="entry name" value="PHOSPHATIDATE PHOSPHATASE APP1"/>
    <property type="match status" value="1"/>
</dbReference>
<dbReference type="PROSITE" id="PS50330">
    <property type="entry name" value="UIM"/>
    <property type="match status" value="1"/>
</dbReference>
<feature type="region of interest" description="Disordered" evidence="1">
    <location>
        <begin position="617"/>
        <end position="643"/>
    </location>
</feature>
<dbReference type="PANTHER" id="PTHR28208:SF3">
    <property type="entry name" value="PHOSPHATIDATE PHOSPHATASE APP1"/>
    <property type="match status" value="1"/>
</dbReference>
<dbReference type="EMBL" id="MU001971">
    <property type="protein sequence ID" value="KAF2792410.1"/>
    <property type="molecule type" value="Genomic_DNA"/>
</dbReference>
<feature type="compositionally biased region" description="Low complexity" evidence="1">
    <location>
        <begin position="1139"/>
        <end position="1157"/>
    </location>
</feature>
<accession>A0A6A6X7B5</accession>
<keyword evidence="4" id="KW-1185">Reference proteome</keyword>
<evidence type="ECO:0000313" key="4">
    <source>
        <dbReference type="Proteomes" id="UP000799757"/>
    </source>
</evidence>
<dbReference type="InterPro" id="IPR036291">
    <property type="entry name" value="NAD(P)-bd_dom_sf"/>
</dbReference>
<feature type="compositionally biased region" description="Basic and acidic residues" evidence="1">
    <location>
        <begin position="700"/>
        <end position="709"/>
    </location>
</feature>
<feature type="region of interest" description="Disordered" evidence="1">
    <location>
        <begin position="437"/>
        <end position="469"/>
    </location>
</feature>
<feature type="compositionally biased region" description="Low complexity" evidence="1">
    <location>
        <begin position="1228"/>
        <end position="1237"/>
    </location>
</feature>
<dbReference type="InterPro" id="IPR002347">
    <property type="entry name" value="SDR_fam"/>
</dbReference>
<evidence type="ECO:0000256" key="1">
    <source>
        <dbReference type="SAM" id="MobiDB-lite"/>
    </source>
</evidence>
<feature type="compositionally biased region" description="Low complexity" evidence="1">
    <location>
        <begin position="617"/>
        <end position="639"/>
    </location>
</feature>
<feature type="compositionally biased region" description="Low complexity" evidence="1">
    <location>
        <begin position="1120"/>
        <end position="1131"/>
    </location>
</feature>
<feature type="compositionally biased region" description="Basic and acidic residues" evidence="1">
    <location>
        <begin position="729"/>
        <end position="742"/>
    </location>
</feature>
<dbReference type="Proteomes" id="UP000799757">
    <property type="component" value="Unassembled WGS sequence"/>
</dbReference>
<feature type="compositionally biased region" description="Polar residues" evidence="1">
    <location>
        <begin position="1238"/>
        <end position="1247"/>
    </location>
</feature>
<feature type="region of interest" description="Disordered" evidence="1">
    <location>
        <begin position="1284"/>
        <end position="1334"/>
    </location>
</feature>
<feature type="compositionally biased region" description="Polar residues" evidence="1">
    <location>
        <begin position="1171"/>
        <end position="1189"/>
    </location>
</feature>
<dbReference type="InterPro" id="IPR003903">
    <property type="entry name" value="UIM_dom"/>
</dbReference>
<dbReference type="Pfam" id="PF00106">
    <property type="entry name" value="adh_short"/>
    <property type="match status" value="1"/>
</dbReference>
<feature type="region of interest" description="Disordered" evidence="1">
    <location>
        <begin position="993"/>
        <end position="1212"/>
    </location>
</feature>
<feature type="domain" description="Phosphatidate phosphatase APP1 catalytic" evidence="2">
    <location>
        <begin position="836"/>
        <end position="985"/>
    </location>
</feature>
<feature type="compositionally biased region" description="Basic and acidic residues" evidence="1">
    <location>
        <begin position="1036"/>
        <end position="1053"/>
    </location>
</feature>
<dbReference type="SUPFAM" id="SSF51735">
    <property type="entry name" value="NAD(P)-binding Rossmann-fold domains"/>
    <property type="match status" value="1"/>
</dbReference>
<evidence type="ECO:0000259" key="2">
    <source>
        <dbReference type="Pfam" id="PF09949"/>
    </source>
</evidence>
<sequence length="1388" mass="153374">MAASFLFNVLKGKWISPGKIVTESFAGRNVIVTGANSGIGFEAASKFAALGASKVILAVRDLQKGDAAKIAIETRTGNKDQLEVWQLDMNSYDSVLAFVRRAEGLDHLSVTILNAGVRKVKFVQSKLGWEEDLQVHVLSSILLGILLLPKLKASKQVTGKIPVLEFVNSGLVVNAKIPPKLLQGTSLLQEYNTAENFDPDSQYTITKLFLMFAANKLAEGISSQDVIVTSTCPGFVRTDLGRDTQFPGIKVVLAILSAIMMRTAEQGSRTLVSATTEGERVHGRFWKSDMVQPVAPSIAGEENKKTSLRVWNEIVDILQKDVPAVTVALKSTINLVYWKIQGASIWMPKYPFRRNLSSFLRYLFPHTRTRARAQLSRFRHETLPSYKHRTQARIYKYIVYRQALKLGRKPGILRRLRGRTRKLLGTNYLENEARLRRQKLTQSPGAVESSKRTMSYQDSDGGRQPGARRRKLAGYLKAANEMRQSYTEQYAPGFSRRDAAYEYEDDTPGSFTDAAVVRSGEEEMILFPSYARKHIKKKPEAEPGTIQETVGDGRDVRDSGGAGDAEFWKQQWNNYEDDNAVVDVDVRGWIYSPHKGQMSRKQRLFIGLARQLVGIQAPPAGARPPSSSVSPISSREPSPGHTGLRERAHLQQAQRDENLAAKQAEEILKKGEKEAETAAKGAYSEKPAADDDFTQMYRAQSRDSIRSADSRGNLRPRQPSHTPSSNSLRSDDGIKPLQKRESWNQPSDMSPAELAEANQRLMARLRHFLAIPMANTPISVFFYNDDISKQRTVYTNPSGHFSISAALDFVPTHVRILASDKLSATEEIIITESQGVSVISDIDDTIKHSAISSGAREIFRNAFIRDLGDLTIDGVKDWYNRMAQMGVKFHYVSNAPWQLFPVISKYFEMAGLPPGSFHLKQYSGMLQGIFEPVAERKKSTLDKIARDFPDRRFMLVGDSGEADLEVYTDFVLENPGRVIAIFIRDVTTTEGGEEGFFDPSFGQTSGDKSSSSSSQRGAGSTPSRFSSSSGQDDDPELRAAMEASLRDADEAERRRSKSIFPEIDQDHPELRPRLPPRKTQPTPREPVANLIDFSDDEPESVPAMRRTNTDTKLETEGQRASITSIASAKSAPPMPPKKPAALRSSSGDSSAPSSTSSKPPPPPGPRRPSSNIYQPSPLTQQLSTPSSNPELGPKPPLQQPQSSERTYAGMARDKLVSAYNQLPAASSLYSSAPSEPSQTSMGTSIASKRTPPPPPPPRREKDRGITTYPLAAASYVGTKANSAWQHAPSVPHPSTRPGANYSTTAPTQFLNRSNTSSTLGGGGANGGNGEYPPEMSKREVLWRQRWARAEQVLKEKGVVLRTWRVGTDVMKEAEGLVKKASEKRDYRV</sequence>
<dbReference type="PRINTS" id="PR00081">
    <property type="entry name" value="GDHRDH"/>
</dbReference>
<feature type="compositionally biased region" description="Basic and acidic residues" evidence="1">
    <location>
        <begin position="1107"/>
        <end position="1117"/>
    </location>
</feature>
<name>A0A6A6X7B5_9PLEO</name>
<feature type="region of interest" description="Disordered" evidence="1">
    <location>
        <begin position="536"/>
        <end position="563"/>
    </location>
</feature>
<dbReference type="Gene3D" id="3.40.50.720">
    <property type="entry name" value="NAD(P)-binding Rossmann-like Domain"/>
    <property type="match status" value="1"/>
</dbReference>
<dbReference type="InterPro" id="IPR052935">
    <property type="entry name" value="Mg2+_PAP"/>
</dbReference>
<evidence type="ECO:0000313" key="3">
    <source>
        <dbReference type="EMBL" id="KAF2792410.1"/>
    </source>
</evidence>
<feature type="region of interest" description="Disordered" evidence="1">
    <location>
        <begin position="700"/>
        <end position="751"/>
    </location>
</feature>
<gene>
    <name evidence="3" type="ORF">K505DRAFT_307696</name>
</gene>
<feature type="region of interest" description="Disordered" evidence="1">
    <location>
        <begin position="1228"/>
        <end position="1265"/>
    </location>
</feature>
<feature type="compositionally biased region" description="Low complexity" evidence="1">
    <location>
        <begin position="1000"/>
        <end position="1029"/>
    </location>
</feature>
<reference evidence="3" key="1">
    <citation type="journal article" date="2020" name="Stud. Mycol.">
        <title>101 Dothideomycetes genomes: a test case for predicting lifestyles and emergence of pathogens.</title>
        <authorList>
            <person name="Haridas S."/>
            <person name="Albert R."/>
            <person name="Binder M."/>
            <person name="Bloem J."/>
            <person name="Labutti K."/>
            <person name="Salamov A."/>
            <person name="Andreopoulos B."/>
            <person name="Baker S."/>
            <person name="Barry K."/>
            <person name="Bills G."/>
            <person name="Bluhm B."/>
            <person name="Cannon C."/>
            <person name="Castanera R."/>
            <person name="Culley D."/>
            <person name="Daum C."/>
            <person name="Ezra D."/>
            <person name="Gonzalez J."/>
            <person name="Henrissat B."/>
            <person name="Kuo A."/>
            <person name="Liang C."/>
            <person name="Lipzen A."/>
            <person name="Lutzoni F."/>
            <person name="Magnuson J."/>
            <person name="Mondo S."/>
            <person name="Nolan M."/>
            <person name="Ohm R."/>
            <person name="Pangilinan J."/>
            <person name="Park H.-J."/>
            <person name="Ramirez L."/>
            <person name="Alfaro M."/>
            <person name="Sun H."/>
            <person name="Tritt A."/>
            <person name="Yoshinaga Y."/>
            <person name="Zwiers L.-H."/>
            <person name="Turgeon B."/>
            <person name="Goodwin S."/>
            <person name="Spatafora J."/>
            <person name="Crous P."/>
            <person name="Grigoriev I."/>
        </authorList>
    </citation>
    <scope>NUCLEOTIDE SEQUENCE</scope>
    <source>
        <strain evidence="3">CBS 109.77</strain>
    </source>
</reference>
<dbReference type="InterPro" id="IPR019236">
    <property type="entry name" value="APP1_cat"/>
</dbReference>
<feature type="compositionally biased region" description="Gly residues" evidence="1">
    <location>
        <begin position="1319"/>
        <end position="1329"/>
    </location>
</feature>
<dbReference type="OrthoDB" id="2117591at2759"/>
<feature type="compositionally biased region" description="Polar residues" evidence="1">
    <location>
        <begin position="719"/>
        <end position="728"/>
    </location>
</feature>
<organism evidence="3 4">
    <name type="scientific">Melanomma pulvis-pyrius CBS 109.77</name>
    <dbReference type="NCBI Taxonomy" id="1314802"/>
    <lineage>
        <taxon>Eukaryota</taxon>
        <taxon>Fungi</taxon>
        <taxon>Dikarya</taxon>
        <taxon>Ascomycota</taxon>
        <taxon>Pezizomycotina</taxon>
        <taxon>Dothideomycetes</taxon>
        <taxon>Pleosporomycetidae</taxon>
        <taxon>Pleosporales</taxon>
        <taxon>Melanommataceae</taxon>
        <taxon>Melanomma</taxon>
    </lineage>
</organism>
<dbReference type="GO" id="GO:0008195">
    <property type="term" value="F:phosphatidate phosphatase activity"/>
    <property type="evidence" value="ECO:0007669"/>
    <property type="project" value="InterPro"/>
</dbReference>
<feature type="compositionally biased region" description="Polar residues" evidence="1">
    <location>
        <begin position="1300"/>
        <end position="1318"/>
    </location>
</feature>